<dbReference type="InterPro" id="IPR018247">
    <property type="entry name" value="EF_Hand_1_Ca_BS"/>
</dbReference>
<dbReference type="PROSITE" id="PS00018">
    <property type="entry name" value="EF_HAND_1"/>
    <property type="match status" value="1"/>
</dbReference>
<protein>
    <recommendedName>
        <fullName evidence="2">EF-hand domain-containing protein</fullName>
    </recommendedName>
</protein>
<feature type="signal peptide" evidence="1">
    <location>
        <begin position="1"/>
        <end position="26"/>
    </location>
</feature>
<dbReference type="RefSeq" id="WP_211938936.1">
    <property type="nucleotide sequence ID" value="NZ_CP073078.1"/>
</dbReference>
<dbReference type="InterPro" id="IPR011992">
    <property type="entry name" value="EF-hand-dom_pair"/>
</dbReference>
<reference evidence="3" key="1">
    <citation type="submission" date="2021-04" db="EMBL/GenBank/DDBJ databases">
        <title>The complete genome sequence of Caulobacter sp. S6.</title>
        <authorList>
            <person name="Tang Y."/>
            <person name="Ouyang W."/>
            <person name="Liu Q."/>
            <person name="Huang B."/>
            <person name="Guo Z."/>
            <person name="Lei P."/>
        </authorList>
    </citation>
    <scope>NUCLEOTIDE SEQUENCE</scope>
    <source>
        <strain evidence="3">S6</strain>
    </source>
</reference>
<dbReference type="Gene3D" id="1.10.238.10">
    <property type="entry name" value="EF-hand"/>
    <property type="match status" value="1"/>
</dbReference>
<keyword evidence="1" id="KW-0732">Signal</keyword>
<keyword evidence="4" id="KW-1185">Reference proteome</keyword>
<accession>A0A975G2M3</accession>
<dbReference type="GO" id="GO:0005509">
    <property type="term" value="F:calcium ion binding"/>
    <property type="evidence" value="ECO:0007669"/>
    <property type="project" value="InterPro"/>
</dbReference>
<dbReference type="EMBL" id="CP073078">
    <property type="protein sequence ID" value="QUD88886.1"/>
    <property type="molecule type" value="Genomic_DNA"/>
</dbReference>
<evidence type="ECO:0000259" key="2">
    <source>
        <dbReference type="PROSITE" id="PS50222"/>
    </source>
</evidence>
<evidence type="ECO:0000256" key="1">
    <source>
        <dbReference type="SAM" id="SignalP"/>
    </source>
</evidence>
<proteinExistence type="predicted"/>
<evidence type="ECO:0000313" key="3">
    <source>
        <dbReference type="EMBL" id="QUD88886.1"/>
    </source>
</evidence>
<name>A0A975G2M3_9CAUL</name>
<feature type="domain" description="EF-hand" evidence="2">
    <location>
        <begin position="60"/>
        <end position="86"/>
    </location>
</feature>
<feature type="chain" id="PRO_5038053187" description="EF-hand domain-containing protein" evidence="1">
    <location>
        <begin position="27"/>
        <end position="246"/>
    </location>
</feature>
<dbReference type="SUPFAM" id="SSF47473">
    <property type="entry name" value="EF-hand"/>
    <property type="match status" value="1"/>
</dbReference>
<dbReference type="PROSITE" id="PS50222">
    <property type="entry name" value="EF_HAND_2"/>
    <property type="match status" value="1"/>
</dbReference>
<sequence>MPTRRQFARLLVLGGGAFGLAGSVLAQDADLSAMLNVFISPAGKPFRAPAGAPYPVVDWFKEADRNGDGKLDHAEFMADAEAFFRVLDAHHTGVLGAYEVAVYERQIAPEILGYQFKPTALLNPVGLFGGRIWRAQYGQGMGSMGQNVPMTVDPAGGASQPDLPKIQHDLDETQQGASPFSLFDEPEPVTAADFDFNGKIKKANFMRLADMHFTRLDADNEGFLTLAKLPKTSVQKRLEKMRHKKR</sequence>
<gene>
    <name evidence="3" type="ORF">KCG34_03070</name>
</gene>
<dbReference type="KEGG" id="caul:KCG34_03070"/>
<dbReference type="Pfam" id="PF13202">
    <property type="entry name" value="EF-hand_5"/>
    <property type="match status" value="1"/>
</dbReference>
<evidence type="ECO:0000313" key="4">
    <source>
        <dbReference type="Proteomes" id="UP000676409"/>
    </source>
</evidence>
<dbReference type="InterPro" id="IPR002048">
    <property type="entry name" value="EF_hand_dom"/>
</dbReference>
<organism evidence="3 4">
    <name type="scientific">Phenylobacterium montanum</name>
    <dbReference type="NCBI Taxonomy" id="2823693"/>
    <lineage>
        <taxon>Bacteria</taxon>
        <taxon>Pseudomonadati</taxon>
        <taxon>Pseudomonadota</taxon>
        <taxon>Alphaproteobacteria</taxon>
        <taxon>Caulobacterales</taxon>
        <taxon>Caulobacteraceae</taxon>
        <taxon>Phenylobacterium</taxon>
    </lineage>
</organism>
<dbReference type="Proteomes" id="UP000676409">
    <property type="component" value="Chromosome"/>
</dbReference>
<dbReference type="AlphaFoldDB" id="A0A975G2M3"/>